<dbReference type="GO" id="GO:0046872">
    <property type="term" value="F:metal ion binding"/>
    <property type="evidence" value="ECO:0007669"/>
    <property type="project" value="UniProtKB-KW"/>
</dbReference>
<feature type="chain" id="PRO_5022234552" description="Fibronectin type-II domain-containing protein" evidence="9">
    <location>
        <begin position="25"/>
        <end position="843"/>
    </location>
</feature>
<dbReference type="GO" id="GO:0004601">
    <property type="term" value="F:peroxidase activity"/>
    <property type="evidence" value="ECO:0007669"/>
    <property type="project" value="UniProtKB-KW"/>
</dbReference>
<keyword evidence="7" id="KW-0479">Metal-binding</keyword>
<dbReference type="InterPro" id="IPR037120">
    <property type="entry name" value="Haem_peroxidase_sf_animal"/>
</dbReference>
<dbReference type="Gene3D" id="2.10.10.10">
    <property type="entry name" value="Fibronectin, type II, collagen-binding"/>
    <property type="match status" value="1"/>
</dbReference>
<keyword evidence="3" id="KW-0560">Oxidoreductase</keyword>
<dbReference type="STRING" id="6832.A0A553NFG4"/>
<dbReference type="InterPro" id="IPR036943">
    <property type="entry name" value="FN_type2_sf"/>
</dbReference>
<reference evidence="11 12" key="1">
    <citation type="journal article" date="2018" name="Nat. Ecol. Evol.">
        <title>Genomic signatures of mitonuclear coevolution across populations of Tigriopus californicus.</title>
        <authorList>
            <person name="Barreto F.S."/>
            <person name="Watson E.T."/>
            <person name="Lima T.G."/>
            <person name="Willett C.S."/>
            <person name="Edmands S."/>
            <person name="Li W."/>
            <person name="Burton R.S."/>
        </authorList>
    </citation>
    <scope>NUCLEOTIDE SEQUENCE [LARGE SCALE GENOMIC DNA]</scope>
    <source>
        <strain evidence="11 12">San Diego</strain>
    </source>
</reference>
<evidence type="ECO:0000256" key="1">
    <source>
        <dbReference type="ARBA" id="ARBA00004613"/>
    </source>
</evidence>
<gene>
    <name evidence="11" type="ORF">TCAL_04275</name>
</gene>
<keyword evidence="7" id="KW-0408">Iron</keyword>
<evidence type="ECO:0000313" key="11">
    <source>
        <dbReference type="EMBL" id="TRY64186.1"/>
    </source>
</evidence>
<evidence type="ECO:0000259" key="10">
    <source>
        <dbReference type="PROSITE" id="PS51092"/>
    </source>
</evidence>
<evidence type="ECO:0000256" key="8">
    <source>
        <dbReference type="PROSITE-ProRule" id="PRU00479"/>
    </source>
</evidence>
<comment type="subcellular location">
    <subcellularLocation>
        <location evidence="1">Secreted</location>
    </subcellularLocation>
</comment>
<evidence type="ECO:0000256" key="5">
    <source>
        <dbReference type="ARBA" id="ARBA00023157"/>
    </source>
</evidence>
<proteinExistence type="predicted"/>
<comment type="caution">
    <text evidence="8">Lacks conserved residue(s) required for the propagation of feature annotation.</text>
</comment>
<keyword evidence="9" id="KW-0732">Signal</keyword>
<dbReference type="InterPro" id="IPR010255">
    <property type="entry name" value="Haem_peroxidase_sf"/>
</dbReference>
<dbReference type="Pfam" id="PF00040">
    <property type="entry name" value="fn2"/>
    <property type="match status" value="1"/>
</dbReference>
<dbReference type="OMA" id="KCELEFR"/>
<sequence>MHRPKLLLCLGIVVFAFGTHPGSGQGFVFPDADNEEEKTSDDFTDPQGRGVCSTVSGPSQGLPCVFPFKFQEFTFEGCTTITDPERRPWCSTQVDEDMNHITGQGHWAHCDPATCPVIPEDDLGEDYTNLEDEYEEGTTQAVQDEQPRSATTFRDCNTIDGQVGICEPAVLCAGITDEEAVDNVCELEIGNPVDLGVCCQLRVDNKVQISFNQEEEKTVEVDNVSVNDINKFVSGRFLTDSPFVAQSAPAASEGGVDFTFGDQFDQVSVQSQPIDDGDINENDAPTQFHLRFNAPTDDALDVDQKANTFLRTTDSIQSEKNLTPEQAGIGLRIFDTDTSSAIDDICPWTPSPICDETANYRTFDGTCNNLKETNYGRAVTPFQRILLPEYSGRLHLPRTSVVGGQPLPSARRISLSTTETSNALDSEHTVLVMQMGQFIDHDLTHTPNHGQNCCGRGGTFPTSFDSERCFPIEMEANDPFWKGRKTCMSMARSLASPGLKCSLEFRQQMNQITHWLDGSNIYGSSENAADQLRQRFGGRLQITRQTGSRVGILPSCSSGTSTTATVGMCRGCSSCFFTGDGRANEQLNLLVIHTLFMREHNRIAQFLQKLNPLWSDNKIYQEARKINVAQYQHIVYKEWLPIIIGREFMDQFGLWPLSKGYSDTYMDTFDPRITNEFATAAFRFGHSLIPSSFKRIQRTRSNNGFTTSMNLREVFFKPNEMKKSSGMIDDLLRGLTSQEGELWDNAFSPDIQDHLFELKLGDRFFYDLNHPTNVGFTSDQLQEIRKTSLARIICDNADTIRSIQPQVMKLPGSSTSNNIVSCNSVQIPSMSLSVFRDKRFGRR</sequence>
<dbReference type="AlphaFoldDB" id="A0A553NFG4"/>
<keyword evidence="7" id="KW-0349">Heme</keyword>
<dbReference type="PROSITE" id="PS51092">
    <property type="entry name" value="FN2_2"/>
    <property type="match status" value="1"/>
</dbReference>
<organism evidence="11 12">
    <name type="scientific">Tigriopus californicus</name>
    <name type="common">Marine copepod</name>
    <dbReference type="NCBI Taxonomy" id="6832"/>
    <lineage>
        <taxon>Eukaryota</taxon>
        <taxon>Metazoa</taxon>
        <taxon>Ecdysozoa</taxon>
        <taxon>Arthropoda</taxon>
        <taxon>Crustacea</taxon>
        <taxon>Multicrustacea</taxon>
        <taxon>Hexanauplia</taxon>
        <taxon>Copepoda</taxon>
        <taxon>Harpacticoida</taxon>
        <taxon>Harpacticidae</taxon>
        <taxon>Tigriopus</taxon>
    </lineage>
</organism>
<protein>
    <recommendedName>
        <fullName evidence="10">Fibronectin type-II domain-containing protein</fullName>
    </recommendedName>
</protein>
<dbReference type="PRINTS" id="PR00457">
    <property type="entry name" value="ANPEROXIDASE"/>
</dbReference>
<dbReference type="Gene3D" id="1.10.640.10">
    <property type="entry name" value="Haem peroxidase domain superfamily, animal type"/>
    <property type="match status" value="2"/>
</dbReference>
<dbReference type="PANTHER" id="PTHR11475">
    <property type="entry name" value="OXIDASE/PEROXIDASE"/>
    <property type="match status" value="1"/>
</dbReference>
<evidence type="ECO:0000256" key="7">
    <source>
        <dbReference type="PIRSR" id="PIRSR619791-2"/>
    </source>
</evidence>
<feature type="disulfide bond" evidence="8">
    <location>
        <begin position="64"/>
        <end position="90"/>
    </location>
</feature>
<keyword evidence="5 8" id="KW-1015">Disulfide bond</keyword>
<evidence type="ECO:0000313" key="12">
    <source>
        <dbReference type="Proteomes" id="UP000318571"/>
    </source>
</evidence>
<feature type="signal peptide" evidence="9">
    <location>
        <begin position="1"/>
        <end position="24"/>
    </location>
</feature>
<dbReference type="PROSITE" id="PS50292">
    <property type="entry name" value="PEROXIDASE_3"/>
    <property type="match status" value="1"/>
</dbReference>
<evidence type="ECO:0000256" key="3">
    <source>
        <dbReference type="ARBA" id="ARBA00022559"/>
    </source>
</evidence>
<dbReference type="SMART" id="SM00059">
    <property type="entry name" value="FN2"/>
    <property type="match status" value="1"/>
</dbReference>
<dbReference type="EMBL" id="VCGU01000458">
    <property type="protein sequence ID" value="TRY64186.1"/>
    <property type="molecule type" value="Genomic_DNA"/>
</dbReference>
<dbReference type="GO" id="GO:0005576">
    <property type="term" value="C:extracellular region"/>
    <property type="evidence" value="ECO:0007669"/>
    <property type="project" value="UniProtKB-SubCell"/>
</dbReference>
<evidence type="ECO:0000256" key="4">
    <source>
        <dbReference type="ARBA" id="ARBA00022737"/>
    </source>
</evidence>
<feature type="binding site" description="axial binding residue" evidence="7">
    <location>
        <position position="686"/>
    </location>
    <ligand>
        <name>heme b</name>
        <dbReference type="ChEBI" id="CHEBI:60344"/>
    </ligand>
    <ligandPart>
        <name>Fe</name>
        <dbReference type="ChEBI" id="CHEBI:18248"/>
    </ligandPart>
</feature>
<keyword evidence="6" id="KW-0325">Glycoprotein</keyword>
<evidence type="ECO:0000256" key="6">
    <source>
        <dbReference type="ARBA" id="ARBA00023180"/>
    </source>
</evidence>
<name>A0A553NFG4_TIGCA</name>
<evidence type="ECO:0000256" key="9">
    <source>
        <dbReference type="SAM" id="SignalP"/>
    </source>
</evidence>
<keyword evidence="4" id="KW-0677">Repeat</keyword>
<dbReference type="GO" id="GO:0020037">
    <property type="term" value="F:heme binding"/>
    <property type="evidence" value="ECO:0007669"/>
    <property type="project" value="InterPro"/>
</dbReference>
<accession>A0A553NFG4</accession>
<evidence type="ECO:0000256" key="2">
    <source>
        <dbReference type="ARBA" id="ARBA00022525"/>
    </source>
</evidence>
<dbReference type="GO" id="GO:0006979">
    <property type="term" value="P:response to oxidative stress"/>
    <property type="evidence" value="ECO:0007669"/>
    <property type="project" value="InterPro"/>
</dbReference>
<dbReference type="PANTHER" id="PTHR11475:SF4">
    <property type="entry name" value="CHORION PEROXIDASE"/>
    <property type="match status" value="1"/>
</dbReference>
<dbReference type="SUPFAM" id="SSF57440">
    <property type="entry name" value="Kringle-like"/>
    <property type="match status" value="1"/>
</dbReference>
<keyword evidence="3" id="KW-0575">Peroxidase</keyword>
<dbReference type="Proteomes" id="UP000318571">
    <property type="component" value="Chromosome 10"/>
</dbReference>
<keyword evidence="2" id="KW-0964">Secreted</keyword>
<dbReference type="InterPro" id="IPR013806">
    <property type="entry name" value="Kringle-like"/>
</dbReference>
<comment type="caution">
    <text evidence="11">The sequence shown here is derived from an EMBL/GenBank/DDBJ whole genome shotgun (WGS) entry which is preliminary data.</text>
</comment>
<feature type="domain" description="Fibronectin type-II" evidence="10">
    <location>
        <begin position="59"/>
        <end position="112"/>
    </location>
</feature>
<dbReference type="Pfam" id="PF03098">
    <property type="entry name" value="An_peroxidase"/>
    <property type="match status" value="2"/>
</dbReference>
<dbReference type="InterPro" id="IPR019791">
    <property type="entry name" value="Haem_peroxidase_animal"/>
</dbReference>
<dbReference type="SUPFAM" id="SSF48113">
    <property type="entry name" value="Heme-dependent peroxidases"/>
    <property type="match status" value="1"/>
</dbReference>
<dbReference type="InterPro" id="IPR000562">
    <property type="entry name" value="FN_type2_dom"/>
</dbReference>
<keyword evidence="12" id="KW-1185">Reference proteome</keyword>